<dbReference type="Gene3D" id="3.90.550.10">
    <property type="entry name" value="Spore Coat Polysaccharide Biosynthesis Protein SpsA, Chain A"/>
    <property type="match status" value="1"/>
</dbReference>
<sequence length="460" mass="50005">MTASRAPGPEPGRAPDPGSGLGRAPDPGFRLGPDPDPGSRLGPGPDPAPGCGLDYVLPLRWTEDSGLDELTGYLRGLRRHARVIVVDGSPPELFDRHARRWHGLVTHLRPDPDLDFANGKVSGVVTGMRRATAGHVVIADDDVRYDAAALERVRALLEEADLVRPQNHFDPLPWHARWDTARTLLNRGLSADYPGTFGVRRSSFEWMGGYDGDVLFENLELIRTVRAWGGRELRPPDLYVRRLPPDAGRFWSQRVRQAYDDLAQPGRMAFFLAVLPALAAALLRRRHRAVLAGAGLAAGLAEVGRRRAGGRRVFPADASLFAPVWVLERAVCSWLALAARLRGGVPYAGRRLRVAAHSVRWITEHRLSGGRSRPDGRPRKGCARNGRPQDERPEDGRSLGGGRSPDGERRAESRQSGGSGSPPARKPAALCEPSQNGLTPDSPQRHNATVARPGSTGLPS</sequence>
<dbReference type="EMBL" id="JBHSBM010000025">
    <property type="protein sequence ID" value="MFC4061221.1"/>
    <property type="molecule type" value="Genomic_DNA"/>
</dbReference>
<accession>A0ABV8IAM3</accession>
<dbReference type="GO" id="GO:0016757">
    <property type="term" value="F:glycosyltransferase activity"/>
    <property type="evidence" value="ECO:0007669"/>
    <property type="project" value="UniProtKB-KW"/>
</dbReference>
<dbReference type="RefSeq" id="WP_377291185.1">
    <property type="nucleotide sequence ID" value="NZ_JBHSBM010000025.1"/>
</dbReference>
<keyword evidence="2" id="KW-0808">Transferase</keyword>
<organism evidence="2 3">
    <name type="scientific">Planomonospora corallina</name>
    <dbReference type="NCBI Taxonomy" id="1806052"/>
    <lineage>
        <taxon>Bacteria</taxon>
        <taxon>Bacillati</taxon>
        <taxon>Actinomycetota</taxon>
        <taxon>Actinomycetes</taxon>
        <taxon>Streptosporangiales</taxon>
        <taxon>Streptosporangiaceae</taxon>
        <taxon>Planomonospora</taxon>
    </lineage>
</organism>
<feature type="region of interest" description="Disordered" evidence="1">
    <location>
        <begin position="367"/>
        <end position="460"/>
    </location>
</feature>
<proteinExistence type="predicted"/>
<dbReference type="InterPro" id="IPR029044">
    <property type="entry name" value="Nucleotide-diphossugar_trans"/>
</dbReference>
<keyword evidence="3" id="KW-1185">Reference proteome</keyword>
<evidence type="ECO:0000256" key="1">
    <source>
        <dbReference type="SAM" id="MobiDB-lite"/>
    </source>
</evidence>
<feature type="compositionally biased region" description="Basic and acidic residues" evidence="1">
    <location>
        <begin position="387"/>
        <end position="397"/>
    </location>
</feature>
<gene>
    <name evidence="2" type="ORF">ACFOWE_23220</name>
</gene>
<feature type="compositionally biased region" description="Basic and acidic residues" evidence="1">
    <location>
        <begin position="367"/>
        <end position="378"/>
    </location>
</feature>
<keyword evidence="2" id="KW-0328">Glycosyltransferase</keyword>
<name>A0ABV8IAM3_9ACTN</name>
<protein>
    <submittedName>
        <fullName evidence="2">Glycosyltransferase</fullName>
        <ecNumber evidence="2">2.4.-.-</ecNumber>
    </submittedName>
</protein>
<dbReference type="Proteomes" id="UP001595850">
    <property type="component" value="Unassembled WGS sequence"/>
</dbReference>
<reference evidence="3" key="1">
    <citation type="journal article" date="2019" name="Int. J. Syst. Evol. Microbiol.">
        <title>The Global Catalogue of Microorganisms (GCM) 10K type strain sequencing project: providing services to taxonomists for standard genome sequencing and annotation.</title>
        <authorList>
            <consortium name="The Broad Institute Genomics Platform"/>
            <consortium name="The Broad Institute Genome Sequencing Center for Infectious Disease"/>
            <person name="Wu L."/>
            <person name="Ma J."/>
        </authorList>
    </citation>
    <scope>NUCLEOTIDE SEQUENCE [LARGE SCALE GENOMIC DNA]</scope>
    <source>
        <strain evidence="3">TBRC 4489</strain>
    </source>
</reference>
<dbReference type="EC" id="2.4.-.-" evidence="2"/>
<evidence type="ECO:0000313" key="2">
    <source>
        <dbReference type="EMBL" id="MFC4061221.1"/>
    </source>
</evidence>
<evidence type="ECO:0000313" key="3">
    <source>
        <dbReference type="Proteomes" id="UP001595850"/>
    </source>
</evidence>
<comment type="caution">
    <text evidence="2">The sequence shown here is derived from an EMBL/GenBank/DDBJ whole genome shotgun (WGS) entry which is preliminary data.</text>
</comment>
<dbReference type="SUPFAM" id="SSF53448">
    <property type="entry name" value="Nucleotide-diphospho-sugar transferases"/>
    <property type="match status" value="1"/>
</dbReference>
<feature type="compositionally biased region" description="Polar residues" evidence="1">
    <location>
        <begin position="433"/>
        <end position="447"/>
    </location>
</feature>
<feature type="region of interest" description="Disordered" evidence="1">
    <location>
        <begin position="1"/>
        <end position="49"/>
    </location>
</feature>